<keyword evidence="1" id="KW-1133">Transmembrane helix</keyword>
<gene>
    <name evidence="2" type="ORF">B456_005G223000</name>
</gene>
<evidence type="ECO:0000256" key="1">
    <source>
        <dbReference type="SAM" id="Phobius"/>
    </source>
</evidence>
<name>A0A0D2SLS1_GOSRA</name>
<accession>A0A0D2SLS1</accession>
<organism evidence="2 3">
    <name type="scientific">Gossypium raimondii</name>
    <name type="common">Peruvian cotton</name>
    <name type="synonym">Gossypium klotzschianum subsp. raimondii</name>
    <dbReference type="NCBI Taxonomy" id="29730"/>
    <lineage>
        <taxon>Eukaryota</taxon>
        <taxon>Viridiplantae</taxon>
        <taxon>Streptophyta</taxon>
        <taxon>Embryophyta</taxon>
        <taxon>Tracheophyta</taxon>
        <taxon>Spermatophyta</taxon>
        <taxon>Magnoliopsida</taxon>
        <taxon>eudicotyledons</taxon>
        <taxon>Gunneridae</taxon>
        <taxon>Pentapetalae</taxon>
        <taxon>rosids</taxon>
        <taxon>malvids</taxon>
        <taxon>Malvales</taxon>
        <taxon>Malvaceae</taxon>
        <taxon>Malvoideae</taxon>
        <taxon>Gossypium</taxon>
    </lineage>
</organism>
<dbReference type="EMBL" id="CM001744">
    <property type="protein sequence ID" value="KJB32090.1"/>
    <property type="molecule type" value="Genomic_DNA"/>
</dbReference>
<reference evidence="2 3" key="1">
    <citation type="journal article" date="2012" name="Nature">
        <title>Repeated polyploidization of Gossypium genomes and the evolution of spinnable cotton fibres.</title>
        <authorList>
            <person name="Paterson A.H."/>
            <person name="Wendel J.F."/>
            <person name="Gundlach H."/>
            <person name="Guo H."/>
            <person name="Jenkins J."/>
            <person name="Jin D."/>
            <person name="Llewellyn D."/>
            <person name="Showmaker K.C."/>
            <person name="Shu S."/>
            <person name="Udall J."/>
            <person name="Yoo M.J."/>
            <person name="Byers R."/>
            <person name="Chen W."/>
            <person name="Doron-Faigenboim A."/>
            <person name="Duke M.V."/>
            <person name="Gong L."/>
            <person name="Grimwood J."/>
            <person name="Grover C."/>
            <person name="Grupp K."/>
            <person name="Hu G."/>
            <person name="Lee T.H."/>
            <person name="Li J."/>
            <person name="Lin L."/>
            <person name="Liu T."/>
            <person name="Marler B.S."/>
            <person name="Page J.T."/>
            <person name="Roberts A.W."/>
            <person name="Romanel E."/>
            <person name="Sanders W.S."/>
            <person name="Szadkowski E."/>
            <person name="Tan X."/>
            <person name="Tang H."/>
            <person name="Xu C."/>
            <person name="Wang J."/>
            <person name="Wang Z."/>
            <person name="Zhang D."/>
            <person name="Zhang L."/>
            <person name="Ashrafi H."/>
            <person name="Bedon F."/>
            <person name="Bowers J.E."/>
            <person name="Brubaker C.L."/>
            <person name="Chee P.W."/>
            <person name="Das S."/>
            <person name="Gingle A.R."/>
            <person name="Haigler C.H."/>
            <person name="Harker D."/>
            <person name="Hoffmann L.V."/>
            <person name="Hovav R."/>
            <person name="Jones D.C."/>
            <person name="Lemke C."/>
            <person name="Mansoor S."/>
            <person name="ur Rahman M."/>
            <person name="Rainville L.N."/>
            <person name="Rambani A."/>
            <person name="Reddy U.K."/>
            <person name="Rong J.K."/>
            <person name="Saranga Y."/>
            <person name="Scheffler B.E."/>
            <person name="Scheffler J.A."/>
            <person name="Stelly D.M."/>
            <person name="Triplett B.A."/>
            <person name="Van Deynze A."/>
            <person name="Vaslin M.F."/>
            <person name="Waghmare V.N."/>
            <person name="Walford S.A."/>
            <person name="Wright R.J."/>
            <person name="Zaki E.A."/>
            <person name="Zhang T."/>
            <person name="Dennis E.S."/>
            <person name="Mayer K.F."/>
            <person name="Peterson D.G."/>
            <person name="Rokhsar D.S."/>
            <person name="Wang X."/>
            <person name="Schmutz J."/>
        </authorList>
    </citation>
    <scope>NUCLEOTIDE SEQUENCE [LARGE SCALE GENOMIC DNA]</scope>
</reference>
<proteinExistence type="predicted"/>
<keyword evidence="3" id="KW-1185">Reference proteome</keyword>
<evidence type="ECO:0000313" key="2">
    <source>
        <dbReference type="EMBL" id="KJB32090.1"/>
    </source>
</evidence>
<keyword evidence="1" id="KW-0472">Membrane</keyword>
<dbReference type="OMA" id="IWSINCT"/>
<dbReference type="Proteomes" id="UP000032304">
    <property type="component" value="Chromosome 5"/>
</dbReference>
<keyword evidence="1" id="KW-0812">Transmembrane</keyword>
<feature type="transmembrane region" description="Helical" evidence="1">
    <location>
        <begin position="28"/>
        <end position="44"/>
    </location>
</feature>
<dbReference type="AlphaFoldDB" id="A0A0D2SLS1"/>
<evidence type="ECO:0000313" key="3">
    <source>
        <dbReference type="Proteomes" id="UP000032304"/>
    </source>
</evidence>
<sequence>MPLEACTSCLFLLYYSNAGDEKLEFQYLFHFAVMVYKAYFLYLCRKIWSINCTYESLIVGYDHLAEFKNTLVDAIGKFFLRLAGQLKLKA</sequence>
<dbReference type="Gramene" id="KJB32090">
    <property type="protein sequence ID" value="KJB32090"/>
    <property type="gene ID" value="B456_005G223000"/>
</dbReference>
<protein>
    <submittedName>
        <fullName evidence="2">Uncharacterized protein</fullName>
    </submittedName>
</protein>